<dbReference type="InterPro" id="IPR038124">
    <property type="entry name" value="B_retro_matrix_sf"/>
</dbReference>
<proteinExistence type="predicted"/>
<keyword evidence="3" id="KW-0175">Coiled coil</keyword>
<feature type="compositionally biased region" description="Basic and acidic residues" evidence="4">
    <location>
        <begin position="501"/>
        <end position="512"/>
    </location>
</feature>
<dbReference type="PRINTS" id="PR00302">
    <property type="entry name" value="LUPUSLA"/>
</dbReference>
<gene>
    <name evidence="8" type="primary">LOC101696659</name>
</gene>
<dbReference type="SMART" id="SM00360">
    <property type="entry name" value="RRM"/>
    <property type="match status" value="1"/>
</dbReference>
<dbReference type="InterPro" id="IPR010999">
    <property type="entry name" value="Retrovr_matrix"/>
</dbReference>
<feature type="region of interest" description="Disordered" evidence="4">
    <location>
        <begin position="449"/>
        <end position="525"/>
    </location>
</feature>
<accession>A0AAX6PM37</accession>
<feature type="coiled-coil region" evidence="3">
    <location>
        <begin position="311"/>
        <end position="349"/>
    </location>
</feature>
<dbReference type="Pfam" id="PF08777">
    <property type="entry name" value="RRM_3"/>
    <property type="match status" value="1"/>
</dbReference>
<keyword evidence="1 2" id="KW-0694">RNA-binding</keyword>
<name>A0AAX6PM37_HETGA</name>
<dbReference type="KEGG" id="hgl:101696659"/>
<evidence type="ECO:0000256" key="1">
    <source>
        <dbReference type="ARBA" id="ARBA00022884"/>
    </source>
</evidence>
<dbReference type="Pfam" id="PF02337">
    <property type="entry name" value="Gag_p10"/>
    <property type="match status" value="1"/>
</dbReference>
<dbReference type="GO" id="GO:0005634">
    <property type="term" value="C:nucleus"/>
    <property type="evidence" value="ECO:0007669"/>
    <property type="project" value="InterPro"/>
</dbReference>
<evidence type="ECO:0000259" key="6">
    <source>
        <dbReference type="PROSITE" id="PS51939"/>
    </source>
</evidence>
<evidence type="ECO:0000259" key="5">
    <source>
        <dbReference type="PROSITE" id="PS50102"/>
    </source>
</evidence>
<evidence type="ECO:0000256" key="3">
    <source>
        <dbReference type="SAM" id="Coils"/>
    </source>
</evidence>
<dbReference type="Gene3D" id="1.10.150.490">
    <property type="entry name" value="Retroviral GAG p10 protein"/>
    <property type="match status" value="1"/>
</dbReference>
<dbReference type="InterPro" id="IPR035979">
    <property type="entry name" value="RBD_domain_sf"/>
</dbReference>
<dbReference type="PANTHER" id="PTHR40389:SF3">
    <property type="entry name" value="IGE-BINDING PROTEIN"/>
    <property type="match status" value="1"/>
</dbReference>
<dbReference type="GO" id="GO:1990904">
    <property type="term" value="C:ribonucleoprotein complex"/>
    <property type="evidence" value="ECO:0007669"/>
    <property type="project" value="UniProtKB-UniRule"/>
</dbReference>
<evidence type="ECO:0000313" key="7">
    <source>
        <dbReference type="Proteomes" id="UP000694906"/>
    </source>
</evidence>
<dbReference type="Gene3D" id="3.30.70.330">
    <property type="match status" value="2"/>
</dbReference>
<dbReference type="CDD" id="cd12291">
    <property type="entry name" value="RRM1_La"/>
    <property type="match status" value="1"/>
</dbReference>
<dbReference type="Pfam" id="PF00076">
    <property type="entry name" value="RRM_1"/>
    <property type="match status" value="1"/>
</dbReference>
<dbReference type="SUPFAM" id="SSF47836">
    <property type="entry name" value="Retroviral matrix proteins"/>
    <property type="match status" value="1"/>
</dbReference>
<dbReference type="PROSITE" id="PS50102">
    <property type="entry name" value="RRM"/>
    <property type="match status" value="1"/>
</dbReference>
<dbReference type="GO" id="GO:0005198">
    <property type="term" value="F:structural molecule activity"/>
    <property type="evidence" value="ECO:0007669"/>
    <property type="project" value="InterPro"/>
</dbReference>
<dbReference type="PROSITE" id="PS51939">
    <property type="entry name" value="XRRM"/>
    <property type="match status" value="1"/>
</dbReference>
<dbReference type="Proteomes" id="UP000694906">
    <property type="component" value="Unplaced"/>
</dbReference>
<dbReference type="InterPro" id="IPR012677">
    <property type="entry name" value="Nucleotide-bd_a/b_plait_sf"/>
</dbReference>
<feature type="compositionally biased region" description="Basic residues" evidence="4">
    <location>
        <begin position="449"/>
        <end position="462"/>
    </location>
</feature>
<dbReference type="AlphaFoldDB" id="A0AAX6PM37"/>
<reference evidence="8" key="1">
    <citation type="submission" date="2025-08" db="UniProtKB">
        <authorList>
            <consortium name="RefSeq"/>
        </authorList>
    </citation>
    <scope>IDENTIFICATION</scope>
</reference>
<dbReference type="GeneID" id="101696659"/>
<feature type="domain" description="RRM" evidence="5">
    <location>
        <begin position="231"/>
        <end position="307"/>
    </location>
</feature>
<dbReference type="InterPro" id="IPR014886">
    <property type="entry name" value="La_xRRM"/>
</dbReference>
<evidence type="ECO:0000256" key="2">
    <source>
        <dbReference type="PROSITE-ProRule" id="PRU00176"/>
    </source>
</evidence>
<evidence type="ECO:0000256" key="4">
    <source>
        <dbReference type="SAM" id="MobiDB-lite"/>
    </source>
</evidence>
<dbReference type="CDD" id="cd12541">
    <property type="entry name" value="RRM2_La"/>
    <property type="match status" value="1"/>
</dbReference>
<dbReference type="RefSeq" id="XP_004855311.1">
    <property type="nucleotide sequence ID" value="XM_004855254.2"/>
</dbReference>
<dbReference type="SUPFAM" id="SSF54928">
    <property type="entry name" value="RNA-binding domain, RBD"/>
    <property type="match status" value="2"/>
</dbReference>
<organism evidence="7 8">
    <name type="scientific">Heterocephalus glaber</name>
    <name type="common">Naked mole rat</name>
    <dbReference type="NCBI Taxonomy" id="10181"/>
    <lineage>
        <taxon>Eukaryota</taxon>
        <taxon>Metazoa</taxon>
        <taxon>Chordata</taxon>
        <taxon>Craniata</taxon>
        <taxon>Vertebrata</taxon>
        <taxon>Euteleostomi</taxon>
        <taxon>Mammalia</taxon>
        <taxon>Eutheria</taxon>
        <taxon>Euarchontoglires</taxon>
        <taxon>Glires</taxon>
        <taxon>Rodentia</taxon>
        <taxon>Hystricomorpha</taxon>
        <taxon>Bathyergidae</taxon>
        <taxon>Heterocephalus</taxon>
    </lineage>
</organism>
<protein>
    <submittedName>
        <fullName evidence="8">Lupus La protein</fullName>
    </submittedName>
</protein>
<feature type="region of interest" description="Disordered" evidence="4">
    <location>
        <begin position="54"/>
        <end position="86"/>
    </location>
</feature>
<dbReference type="InterPro" id="IPR002344">
    <property type="entry name" value="Lupus_La"/>
</dbReference>
<feature type="domain" description="XRRM" evidence="6">
    <location>
        <begin position="347"/>
        <end position="468"/>
    </location>
</feature>
<evidence type="ECO:0000313" key="8">
    <source>
        <dbReference type="RefSeq" id="XP_004855311.1"/>
    </source>
</evidence>
<dbReference type="GO" id="GO:0006396">
    <property type="term" value="P:RNA processing"/>
    <property type="evidence" value="ECO:0007669"/>
    <property type="project" value="InterPro"/>
</dbReference>
<keyword evidence="7" id="KW-1185">Reference proteome</keyword>
<sequence length="525" mass="59116">MGRQRPRHIRELQRNNRLSAIQYNGTGKTKFTSLGRGQDLCTKDDDDFDTGHFSQSTCDSDMEQESTDTNTGKDLAGRTPHPAGSQAAELPTLYTISACTRNYWVTTPVGSRGTFPLVMAGLSQVVPQQGAEYGGYQSEGRRGNTRALSARLRHQQLCAFLEFVEKVCRWFPTEGTVSLELWNKVGKKLQDYYAGHGPSKVPVDVFSLWGLIKESLDPRQGTLILIDVKNRSVYIKGFPMDATLNDIKEQLEDKGQVLNIQMRRTLHKACKGSIFAVFDNIESAKKFVETPGQKYKDTDLLILFKEDYFAKKNGERKQNEVEAKLRAKQEQEEKRKLAEDAEMKSLEEKIGCLLKFSGDLDDQTCREDLQVLFSNHGEIKWIDFVRGAKEGAILFKEKAKEALDKAKDANNGILQLRNKEVTWGVLEGEMEKEALKKIIEDQQESLNKWKSKGRRFKGKAKGNKAAQPGSAKGKVQFQGKKTKFDTDEERDENGAAGPVKRAREETDKEEPASKQQKTENGAGDQ</sequence>
<dbReference type="PANTHER" id="PTHR40389">
    <property type="entry name" value="ENDOGENOUS RETROVIRUS GROUP K MEMBER 24 GAG POLYPROTEIN-RELATED"/>
    <property type="match status" value="1"/>
</dbReference>
<dbReference type="GO" id="GO:0003723">
    <property type="term" value="F:RNA binding"/>
    <property type="evidence" value="ECO:0007669"/>
    <property type="project" value="UniProtKB-UniRule"/>
</dbReference>
<dbReference type="InterPro" id="IPR000504">
    <property type="entry name" value="RRM_dom"/>
</dbReference>
<dbReference type="InterPro" id="IPR050195">
    <property type="entry name" value="Primate_lentivir_Gag_pol-like"/>
</dbReference>
<dbReference type="InterPro" id="IPR003322">
    <property type="entry name" value="B_retro_matrix"/>
</dbReference>